<dbReference type="EMBL" id="QMEB01000225">
    <property type="protein sequence ID" value="NMG22140.1"/>
    <property type="molecule type" value="Genomic_DNA"/>
</dbReference>
<comment type="similarity">
    <text evidence="1 2">Belongs to the complex I subunit 6 family.</text>
</comment>
<evidence type="ECO:0000313" key="4">
    <source>
        <dbReference type="Proteomes" id="UP000718564"/>
    </source>
</evidence>
<comment type="caution">
    <text evidence="3">The sequence shown here is derived from an EMBL/GenBank/DDBJ whole genome shotgun (WGS) entry which is preliminary data.</text>
</comment>
<comment type="caution">
    <text evidence="2">Lacks conserved residue(s) required for the propagation of feature annotation.</text>
</comment>
<evidence type="ECO:0000256" key="2">
    <source>
        <dbReference type="RuleBase" id="RU004429"/>
    </source>
</evidence>
<dbReference type="PANTHER" id="PTHR33269">
    <property type="entry name" value="NADH-UBIQUINONE OXIDOREDUCTASE CHAIN 6"/>
    <property type="match status" value="1"/>
</dbReference>
<comment type="catalytic activity">
    <reaction evidence="2">
        <text>a plastoquinone + NADPH + (n+1) H(+)(in) = a plastoquinol + NADP(+) + n H(+)(out)</text>
        <dbReference type="Rhea" id="RHEA:42612"/>
        <dbReference type="Rhea" id="RHEA-COMP:9561"/>
        <dbReference type="Rhea" id="RHEA-COMP:9562"/>
        <dbReference type="ChEBI" id="CHEBI:15378"/>
        <dbReference type="ChEBI" id="CHEBI:17757"/>
        <dbReference type="ChEBI" id="CHEBI:57783"/>
        <dbReference type="ChEBI" id="CHEBI:58349"/>
        <dbReference type="ChEBI" id="CHEBI:62192"/>
    </reaction>
</comment>
<comment type="subcellular location">
    <subcellularLocation>
        <location evidence="2">Cell membrane</location>
        <topology evidence="2">Multi-pass membrane protein</topology>
    </subcellularLocation>
</comment>
<keyword evidence="2" id="KW-1133">Transmembrane helix</keyword>
<keyword evidence="2" id="KW-0812">Transmembrane</keyword>
<dbReference type="InterPro" id="IPR042106">
    <property type="entry name" value="Nuo/plastoQ_OxRdtase_6_NuoJ"/>
</dbReference>
<protein>
    <recommendedName>
        <fullName evidence="2">NADH-quinone oxidoreductase subunit J</fullName>
        <ecNumber evidence="2">7.1.1.-</ecNumber>
    </recommendedName>
</protein>
<keyword evidence="2" id="KW-0520">NAD</keyword>
<feature type="transmembrane region" description="Helical" evidence="2">
    <location>
        <begin position="31"/>
        <end position="50"/>
    </location>
</feature>
<evidence type="ECO:0000256" key="1">
    <source>
        <dbReference type="ARBA" id="ARBA00005698"/>
    </source>
</evidence>
<comment type="function">
    <text evidence="2">NDH-1 shuttles electrons from NADH, via FMN and iron-sulfur (Fe-S) centers, to quinones in the respiratory chain. Couples the redox reaction to proton translocation (for every two electrons transferred, four hydrogen ions are translocated across the cytoplasmic membrane), and thus conserves the redox energy in a proton gradient.</text>
</comment>
<proteinExistence type="inferred from homology"/>
<dbReference type="EC" id="7.1.1.-" evidence="2"/>
<name>A0ABX1PCE1_9CYAN</name>
<feature type="transmembrane region" description="Helical" evidence="2">
    <location>
        <begin position="135"/>
        <end position="157"/>
    </location>
</feature>
<sequence length="168" mass="17690">MAVYLIFALCGTSGLFFLAGAEFVGAAQLMVYVGGTLVLLIFGVMLTSPGPFASLNTRPADWVLGLGVGGLLLAAVLIPAIFSVADWRPNPRADVELAAPRLEVKSAEIGLALIGVRADRVRDAEDPLAPGRSGWLLPFELSSVYLLVVLIGAAYLARAKRSARTHEA</sequence>
<organism evidence="3 4">
    <name type="scientific">Brasilonema bromeliae SPC951</name>
    <dbReference type="NCBI Taxonomy" id="385972"/>
    <lineage>
        <taxon>Bacteria</taxon>
        <taxon>Bacillati</taxon>
        <taxon>Cyanobacteriota</taxon>
        <taxon>Cyanophyceae</taxon>
        <taxon>Nostocales</taxon>
        <taxon>Scytonemataceae</taxon>
        <taxon>Brasilonema</taxon>
        <taxon>Bromeliae group (in: Brasilonema)</taxon>
    </lineage>
</organism>
<reference evidence="3 4" key="1">
    <citation type="submission" date="2018-06" db="EMBL/GenBank/DDBJ databases">
        <title>Comparative genomics of Brasilonema spp. strains.</title>
        <authorList>
            <person name="Alvarenga D.O."/>
            <person name="Fiore M.F."/>
            <person name="Varani A.M."/>
        </authorList>
    </citation>
    <scope>NUCLEOTIDE SEQUENCE [LARGE SCALE GENOMIC DNA]</scope>
    <source>
        <strain evidence="3 4">SPC951</strain>
    </source>
</reference>
<keyword evidence="2" id="KW-1003">Cell membrane</keyword>
<evidence type="ECO:0000313" key="3">
    <source>
        <dbReference type="EMBL" id="NMG22140.1"/>
    </source>
</evidence>
<dbReference type="InterPro" id="IPR001457">
    <property type="entry name" value="NADH_UbQ/plastoQ_OxRdtase_su6"/>
</dbReference>
<dbReference type="PANTHER" id="PTHR33269:SF17">
    <property type="entry name" value="NADH-UBIQUINONE OXIDOREDUCTASE CHAIN 6"/>
    <property type="match status" value="1"/>
</dbReference>
<keyword evidence="2" id="KW-0472">Membrane</keyword>
<keyword evidence="2" id="KW-0874">Quinone</keyword>
<feature type="transmembrane region" description="Helical" evidence="2">
    <location>
        <begin position="62"/>
        <end position="82"/>
    </location>
</feature>
<gene>
    <name evidence="3" type="ORF">DP116_22850</name>
</gene>
<accession>A0ABX1PCE1</accession>
<keyword evidence="4" id="KW-1185">Reference proteome</keyword>
<dbReference type="Pfam" id="PF00499">
    <property type="entry name" value="Oxidored_q3"/>
    <property type="match status" value="1"/>
</dbReference>
<dbReference type="Proteomes" id="UP000718564">
    <property type="component" value="Unassembled WGS sequence"/>
</dbReference>
<dbReference type="Gene3D" id="1.20.120.1200">
    <property type="entry name" value="NADH-ubiquinone/plastoquinone oxidoreductase chain 6, subunit NuoJ"/>
    <property type="match status" value="1"/>
</dbReference>
<comment type="catalytic activity">
    <reaction evidence="2">
        <text>a plastoquinone + NADH + (n+1) H(+)(in) = a plastoquinol + NAD(+) + n H(+)(out)</text>
        <dbReference type="Rhea" id="RHEA:42608"/>
        <dbReference type="Rhea" id="RHEA-COMP:9561"/>
        <dbReference type="Rhea" id="RHEA-COMP:9562"/>
        <dbReference type="ChEBI" id="CHEBI:15378"/>
        <dbReference type="ChEBI" id="CHEBI:17757"/>
        <dbReference type="ChEBI" id="CHEBI:57540"/>
        <dbReference type="ChEBI" id="CHEBI:57945"/>
        <dbReference type="ChEBI" id="CHEBI:62192"/>
    </reaction>
</comment>